<name>A0ABR2VME6_9FUNG</name>
<sequence length="113" mass="12026">APKYFNISIATSNKWQDACDVSPAKAVKALAGTTTTKSATSFSNYGHYAKLATLGQEITSTWIGGTSSSKKILISTYLKICYDLISQDRSCILAKGVEISKACHSQLIAITTG</sequence>
<organism evidence="1 2">
    <name type="scientific">Basidiobolus ranarum</name>
    <dbReference type="NCBI Taxonomy" id="34480"/>
    <lineage>
        <taxon>Eukaryota</taxon>
        <taxon>Fungi</taxon>
        <taxon>Fungi incertae sedis</taxon>
        <taxon>Zoopagomycota</taxon>
        <taxon>Entomophthoromycotina</taxon>
        <taxon>Basidiobolomycetes</taxon>
        <taxon>Basidiobolales</taxon>
        <taxon>Basidiobolaceae</taxon>
        <taxon>Basidiobolus</taxon>
    </lineage>
</organism>
<dbReference type="SUPFAM" id="SSF52743">
    <property type="entry name" value="Subtilisin-like"/>
    <property type="match status" value="1"/>
</dbReference>
<dbReference type="InterPro" id="IPR036852">
    <property type="entry name" value="Peptidase_S8/S53_dom_sf"/>
</dbReference>
<accession>A0ABR2VME6</accession>
<protein>
    <submittedName>
        <fullName evidence="1">Uncharacterized protein</fullName>
    </submittedName>
</protein>
<keyword evidence="2" id="KW-1185">Reference proteome</keyword>
<dbReference type="Proteomes" id="UP001479436">
    <property type="component" value="Unassembled WGS sequence"/>
</dbReference>
<comment type="caution">
    <text evidence="1">The sequence shown here is derived from an EMBL/GenBank/DDBJ whole genome shotgun (WGS) entry which is preliminary data.</text>
</comment>
<evidence type="ECO:0000313" key="1">
    <source>
        <dbReference type="EMBL" id="KAK9680578.1"/>
    </source>
</evidence>
<gene>
    <name evidence="1" type="ORF">K7432_015884</name>
</gene>
<reference evidence="1 2" key="1">
    <citation type="submission" date="2023-04" db="EMBL/GenBank/DDBJ databases">
        <title>Genome of Basidiobolus ranarum AG-B5.</title>
        <authorList>
            <person name="Stajich J.E."/>
            <person name="Carter-House D."/>
            <person name="Gryganskyi A."/>
        </authorList>
    </citation>
    <scope>NUCLEOTIDE SEQUENCE [LARGE SCALE GENOMIC DNA]</scope>
    <source>
        <strain evidence="1 2">AG-B5</strain>
    </source>
</reference>
<evidence type="ECO:0000313" key="2">
    <source>
        <dbReference type="Proteomes" id="UP001479436"/>
    </source>
</evidence>
<feature type="non-terminal residue" evidence="1">
    <location>
        <position position="1"/>
    </location>
</feature>
<dbReference type="EMBL" id="JASJQH010009204">
    <property type="protein sequence ID" value="KAK9680578.1"/>
    <property type="molecule type" value="Genomic_DNA"/>
</dbReference>
<dbReference type="Gene3D" id="3.40.50.200">
    <property type="entry name" value="Peptidase S8/S53 domain"/>
    <property type="match status" value="1"/>
</dbReference>
<proteinExistence type="predicted"/>